<evidence type="ECO:0000313" key="1">
    <source>
        <dbReference type="EMBL" id="RAL12481.1"/>
    </source>
</evidence>
<dbReference type="STRING" id="1450537.A0A395HX44"/>
<dbReference type="VEuPathDB" id="FungiDB:BO97DRAFT_57954"/>
<dbReference type="OrthoDB" id="5413269at2759"/>
<name>A0A395HX44_ASPHC</name>
<keyword evidence="2" id="KW-1185">Reference proteome</keyword>
<dbReference type="Proteomes" id="UP000248961">
    <property type="component" value="Unassembled WGS sequence"/>
</dbReference>
<proteinExistence type="predicted"/>
<dbReference type="RefSeq" id="XP_025551635.1">
    <property type="nucleotide sequence ID" value="XM_025700919.1"/>
</dbReference>
<reference evidence="1 2" key="1">
    <citation type="submission" date="2018-02" db="EMBL/GenBank/DDBJ databases">
        <title>The genomes of Aspergillus section Nigri reveals drivers in fungal speciation.</title>
        <authorList>
            <consortium name="DOE Joint Genome Institute"/>
            <person name="Vesth T.C."/>
            <person name="Nybo J."/>
            <person name="Theobald S."/>
            <person name="Brandl J."/>
            <person name="Frisvad J.C."/>
            <person name="Nielsen K.F."/>
            <person name="Lyhne E.K."/>
            <person name="Kogle M.E."/>
            <person name="Kuo A."/>
            <person name="Riley R."/>
            <person name="Clum A."/>
            <person name="Nolan M."/>
            <person name="Lipzen A."/>
            <person name="Salamov A."/>
            <person name="Henrissat B."/>
            <person name="Wiebenga A."/>
            <person name="De vries R.P."/>
            <person name="Grigoriev I.V."/>
            <person name="Mortensen U.H."/>
            <person name="Andersen M.R."/>
            <person name="Baker S.E."/>
        </authorList>
    </citation>
    <scope>NUCLEOTIDE SEQUENCE [LARGE SCALE GENOMIC DNA]</scope>
    <source>
        <strain evidence="1 2">CBS 101889</strain>
    </source>
</reference>
<accession>A0A395HX44</accession>
<dbReference type="EMBL" id="KZ824283">
    <property type="protein sequence ID" value="RAL12481.1"/>
    <property type="molecule type" value="Genomic_DNA"/>
</dbReference>
<protein>
    <submittedName>
        <fullName evidence="1">Uncharacterized protein</fullName>
    </submittedName>
</protein>
<organism evidence="1 2">
    <name type="scientific">Aspergillus homomorphus (strain CBS 101889)</name>
    <dbReference type="NCBI Taxonomy" id="1450537"/>
    <lineage>
        <taxon>Eukaryota</taxon>
        <taxon>Fungi</taxon>
        <taxon>Dikarya</taxon>
        <taxon>Ascomycota</taxon>
        <taxon>Pezizomycotina</taxon>
        <taxon>Eurotiomycetes</taxon>
        <taxon>Eurotiomycetidae</taxon>
        <taxon>Eurotiales</taxon>
        <taxon>Aspergillaceae</taxon>
        <taxon>Aspergillus</taxon>
        <taxon>Aspergillus subgen. Circumdati</taxon>
    </lineage>
</organism>
<dbReference type="AlphaFoldDB" id="A0A395HX44"/>
<dbReference type="GeneID" id="37205208"/>
<sequence>MASSIYTISVENQRGANSNYAVFFDTPEFTGGHEPWLNVWYTSFVPYQGNFEIRSGNDYYAWVGSVPTRPAPGVIVNNGMSLFAQTGTNSNPGSTFDLKIVEEFPTLAETEPAAHADAYEIKTGTDLNMPNDTYLVGLAKVNNRGQVVPVASVAPQNNQSIQIIPRQKFFITESQQYPGEIVDRYAVEREGATIDFSRGEGAGKFYARVVQKEDGRFEVTYSESFS</sequence>
<gene>
    <name evidence="1" type="ORF">BO97DRAFT_57954</name>
</gene>
<evidence type="ECO:0000313" key="2">
    <source>
        <dbReference type="Proteomes" id="UP000248961"/>
    </source>
</evidence>